<sequence length="70" mass="8170">MDIQVEDVRIRAILSSYRKRIPMTEGYVEVKDGGKWKQICNAEWSPLNARVICGMFGFPGERKYNARVYK</sequence>
<dbReference type="SUPFAM" id="SSF56487">
    <property type="entry name" value="SRCR-like"/>
    <property type="match status" value="1"/>
</dbReference>
<keyword evidence="1" id="KW-1015">Disulfide bond</keyword>
<evidence type="ECO:0000313" key="5">
    <source>
        <dbReference type="Proteomes" id="UP001335648"/>
    </source>
</evidence>
<gene>
    <name evidence="4" type="ORF">CesoFtcFv8_004366</name>
</gene>
<dbReference type="Proteomes" id="UP001335648">
    <property type="component" value="Unassembled WGS sequence"/>
</dbReference>
<comment type="caution">
    <text evidence="4">The sequence shown here is derived from an EMBL/GenBank/DDBJ whole genome shotgun (WGS) entry which is preliminary data.</text>
</comment>
<dbReference type="GO" id="GO:0004720">
    <property type="term" value="F:protein-lysine 6-oxidase activity"/>
    <property type="evidence" value="ECO:0007669"/>
    <property type="project" value="TreeGrafter"/>
</dbReference>
<dbReference type="PROSITE" id="PS50287">
    <property type="entry name" value="SRCR_2"/>
    <property type="match status" value="1"/>
</dbReference>
<dbReference type="GO" id="GO:0005615">
    <property type="term" value="C:extracellular space"/>
    <property type="evidence" value="ECO:0007669"/>
    <property type="project" value="TreeGrafter"/>
</dbReference>
<organism evidence="4 5">
    <name type="scientific">Champsocephalus esox</name>
    <name type="common">pike icefish</name>
    <dbReference type="NCBI Taxonomy" id="159716"/>
    <lineage>
        <taxon>Eukaryota</taxon>
        <taxon>Metazoa</taxon>
        <taxon>Chordata</taxon>
        <taxon>Craniata</taxon>
        <taxon>Vertebrata</taxon>
        <taxon>Euteleostomi</taxon>
        <taxon>Actinopterygii</taxon>
        <taxon>Neopterygii</taxon>
        <taxon>Teleostei</taxon>
        <taxon>Neoteleostei</taxon>
        <taxon>Acanthomorphata</taxon>
        <taxon>Eupercaria</taxon>
        <taxon>Perciformes</taxon>
        <taxon>Notothenioidei</taxon>
        <taxon>Channichthyidae</taxon>
        <taxon>Champsocephalus</taxon>
    </lineage>
</organism>
<reference evidence="4 5" key="1">
    <citation type="journal article" date="2023" name="Mol. Biol. Evol.">
        <title>Genomics of Secondarily Temperate Adaptation in the Only Non-Antarctic Icefish.</title>
        <authorList>
            <person name="Rivera-Colon A.G."/>
            <person name="Rayamajhi N."/>
            <person name="Minhas B.F."/>
            <person name="Madrigal G."/>
            <person name="Bilyk K.T."/>
            <person name="Yoon V."/>
            <person name="Hune M."/>
            <person name="Gregory S."/>
            <person name="Cheng C.H.C."/>
            <person name="Catchen J.M."/>
        </authorList>
    </citation>
    <scope>NUCLEOTIDE SEQUENCE [LARGE SCALE GENOMIC DNA]</scope>
    <source>
        <strain evidence="4">JC2023a</strain>
    </source>
</reference>
<dbReference type="Gene3D" id="3.10.250.10">
    <property type="entry name" value="SRCR-like domain"/>
    <property type="match status" value="1"/>
</dbReference>
<dbReference type="PANTHER" id="PTHR45817">
    <property type="entry name" value="LYSYL OXIDASE-LIKE-RELATED"/>
    <property type="match status" value="1"/>
</dbReference>
<dbReference type="InterPro" id="IPR001190">
    <property type="entry name" value="SRCR"/>
</dbReference>
<evidence type="ECO:0000313" key="4">
    <source>
        <dbReference type="EMBL" id="KAK5910539.1"/>
    </source>
</evidence>
<proteinExistence type="predicted"/>
<name>A0AAN8HFJ6_9TELE</name>
<dbReference type="InterPro" id="IPR050912">
    <property type="entry name" value="LOX-like_protein"/>
</dbReference>
<evidence type="ECO:0000256" key="1">
    <source>
        <dbReference type="ARBA" id="ARBA00023157"/>
    </source>
</evidence>
<dbReference type="Pfam" id="PF00530">
    <property type="entry name" value="SRCR"/>
    <property type="match status" value="1"/>
</dbReference>
<dbReference type="AlphaFoldDB" id="A0AAN8HFJ6"/>
<accession>A0AAN8HFJ6</accession>
<evidence type="ECO:0000259" key="3">
    <source>
        <dbReference type="PROSITE" id="PS50287"/>
    </source>
</evidence>
<evidence type="ECO:0000256" key="2">
    <source>
        <dbReference type="PROSITE-ProRule" id="PRU00196"/>
    </source>
</evidence>
<dbReference type="PROSITE" id="PS00420">
    <property type="entry name" value="SRCR_1"/>
    <property type="match status" value="1"/>
</dbReference>
<dbReference type="GO" id="GO:0016020">
    <property type="term" value="C:membrane"/>
    <property type="evidence" value="ECO:0007669"/>
    <property type="project" value="InterPro"/>
</dbReference>
<feature type="domain" description="SRCR" evidence="3">
    <location>
        <begin position="10"/>
        <end position="70"/>
    </location>
</feature>
<dbReference type="InterPro" id="IPR036772">
    <property type="entry name" value="SRCR-like_dom_sf"/>
</dbReference>
<comment type="caution">
    <text evidence="2">Lacks conserved residue(s) required for the propagation of feature annotation.</text>
</comment>
<dbReference type="EMBL" id="JAULUE010002048">
    <property type="protein sequence ID" value="KAK5910539.1"/>
    <property type="molecule type" value="Genomic_DNA"/>
</dbReference>
<keyword evidence="5" id="KW-1185">Reference proteome</keyword>
<dbReference type="GO" id="GO:0030199">
    <property type="term" value="P:collagen fibril organization"/>
    <property type="evidence" value="ECO:0007669"/>
    <property type="project" value="TreeGrafter"/>
</dbReference>
<protein>
    <recommendedName>
        <fullName evidence="3">SRCR domain-containing protein</fullName>
    </recommendedName>
</protein>
<dbReference type="PANTHER" id="PTHR45817:SF1">
    <property type="entry name" value="LYSYL OXIDASE HOMOLOG 2"/>
    <property type="match status" value="1"/>
</dbReference>